<reference evidence="2 3" key="1">
    <citation type="submission" date="2019-01" db="EMBL/GenBank/DDBJ databases">
        <title>Draft genome sequence of Dictyobacter sp. Uno17.</title>
        <authorList>
            <person name="Wang C.M."/>
            <person name="Zheng Y."/>
            <person name="Sakai Y."/>
            <person name="Abe K."/>
            <person name="Yokota A."/>
            <person name="Yabe S."/>
        </authorList>
    </citation>
    <scope>NUCLEOTIDE SEQUENCE [LARGE SCALE GENOMIC DNA]</scope>
    <source>
        <strain evidence="2 3">Uno17</strain>
    </source>
</reference>
<dbReference type="Proteomes" id="UP000322530">
    <property type="component" value="Unassembled WGS sequence"/>
</dbReference>
<evidence type="ECO:0000313" key="2">
    <source>
        <dbReference type="EMBL" id="GCF08441.1"/>
    </source>
</evidence>
<dbReference type="PRINTS" id="PR00111">
    <property type="entry name" value="ABHYDROLASE"/>
</dbReference>
<protein>
    <recommendedName>
        <fullName evidence="1">AB hydrolase-1 domain-containing protein</fullName>
    </recommendedName>
</protein>
<dbReference type="PANTHER" id="PTHR43433">
    <property type="entry name" value="HYDROLASE, ALPHA/BETA FOLD FAMILY PROTEIN"/>
    <property type="match status" value="1"/>
</dbReference>
<dbReference type="InterPro" id="IPR050471">
    <property type="entry name" value="AB_hydrolase"/>
</dbReference>
<dbReference type="InterPro" id="IPR000073">
    <property type="entry name" value="AB_hydrolase_1"/>
</dbReference>
<organism evidence="2 3">
    <name type="scientific">Dictyobacter arantiisoli</name>
    <dbReference type="NCBI Taxonomy" id="2014874"/>
    <lineage>
        <taxon>Bacteria</taxon>
        <taxon>Bacillati</taxon>
        <taxon>Chloroflexota</taxon>
        <taxon>Ktedonobacteria</taxon>
        <taxon>Ktedonobacterales</taxon>
        <taxon>Dictyobacteraceae</taxon>
        <taxon>Dictyobacter</taxon>
    </lineage>
</organism>
<feature type="domain" description="AB hydrolase-1" evidence="1">
    <location>
        <begin position="105"/>
        <end position="231"/>
    </location>
</feature>
<dbReference type="Pfam" id="PF00561">
    <property type="entry name" value="Abhydrolase_1"/>
    <property type="match status" value="1"/>
</dbReference>
<gene>
    <name evidence="2" type="ORF">KDI_20050</name>
</gene>
<sequence length="357" mass="39895">MNFYNKTTKDLITVPKRFFVPTAKAPQIQSSTDTVKQMSVADILPKIWRLFCLSGSLTLLTSAFLGTRQSFRVWQRGEQQRIEQDGRIIETAVGLVEYQVVGQGPAILYAHGTPGGYDQGCAFSQFFDTSKCMLISPSRPGYLRTPLTSGASPEEQADLYAALLDALGIEQAGMIGFSGGGPSALQFALRYPERCSHLVMIGAIVRRYCPQETLQAQPFWQQHLARLTEYLLVSDLFLYCILPLIRLLPFGHIMAGMLCSGTIYHLRKAGYENDQKHFAAMEEYPLEQIVAPTLIVHGTHDEDVPFSDAELLLAKVARGRLVPMLKGNHATFFLQAKILIPIIQKFFLQPEREPLHS</sequence>
<dbReference type="Gene3D" id="3.40.50.1820">
    <property type="entry name" value="alpha/beta hydrolase"/>
    <property type="match status" value="1"/>
</dbReference>
<accession>A0A5A5TAC7</accession>
<comment type="caution">
    <text evidence="2">The sequence shown here is derived from an EMBL/GenBank/DDBJ whole genome shotgun (WGS) entry which is preliminary data.</text>
</comment>
<keyword evidence="3" id="KW-1185">Reference proteome</keyword>
<name>A0A5A5TAC7_9CHLR</name>
<dbReference type="EMBL" id="BIXY01000024">
    <property type="protein sequence ID" value="GCF08441.1"/>
    <property type="molecule type" value="Genomic_DNA"/>
</dbReference>
<evidence type="ECO:0000259" key="1">
    <source>
        <dbReference type="Pfam" id="PF00561"/>
    </source>
</evidence>
<dbReference type="AlphaFoldDB" id="A0A5A5TAC7"/>
<dbReference type="SUPFAM" id="SSF53474">
    <property type="entry name" value="alpha/beta-Hydrolases"/>
    <property type="match status" value="1"/>
</dbReference>
<proteinExistence type="predicted"/>
<dbReference type="PANTHER" id="PTHR43433:SF5">
    <property type="entry name" value="AB HYDROLASE-1 DOMAIN-CONTAINING PROTEIN"/>
    <property type="match status" value="1"/>
</dbReference>
<evidence type="ECO:0000313" key="3">
    <source>
        <dbReference type="Proteomes" id="UP000322530"/>
    </source>
</evidence>
<dbReference type="InterPro" id="IPR029058">
    <property type="entry name" value="AB_hydrolase_fold"/>
</dbReference>